<dbReference type="GO" id="GO:0016323">
    <property type="term" value="C:basolateral plasma membrane"/>
    <property type="evidence" value="ECO:0007669"/>
    <property type="project" value="TreeGrafter"/>
</dbReference>
<feature type="compositionally biased region" description="Polar residues" evidence="3">
    <location>
        <begin position="1524"/>
        <end position="1535"/>
    </location>
</feature>
<dbReference type="GO" id="GO:0019901">
    <property type="term" value="F:protein kinase binding"/>
    <property type="evidence" value="ECO:0007669"/>
    <property type="project" value="TreeGrafter"/>
</dbReference>
<name>A0A9Q0MF53_BLOTA</name>
<dbReference type="GO" id="GO:0043113">
    <property type="term" value="P:receptor clustering"/>
    <property type="evidence" value="ECO:0007669"/>
    <property type="project" value="TreeGrafter"/>
</dbReference>
<dbReference type="CDD" id="cd06701">
    <property type="entry name" value="PDZ4_Scribble-like"/>
    <property type="match status" value="1"/>
</dbReference>
<feature type="region of interest" description="Disordered" evidence="3">
    <location>
        <begin position="1650"/>
        <end position="1677"/>
    </location>
</feature>
<protein>
    <recommendedName>
        <fullName evidence="4">PDZ domain-containing protein</fullName>
    </recommendedName>
</protein>
<dbReference type="InterPro" id="IPR036034">
    <property type="entry name" value="PDZ_sf"/>
</dbReference>
<dbReference type="OrthoDB" id="2187496at2759"/>
<feature type="region of interest" description="Disordered" evidence="3">
    <location>
        <begin position="811"/>
        <end position="850"/>
    </location>
</feature>
<feature type="region of interest" description="Disordered" evidence="3">
    <location>
        <begin position="1428"/>
        <end position="1624"/>
    </location>
</feature>
<feature type="compositionally biased region" description="Acidic residues" evidence="3">
    <location>
        <begin position="456"/>
        <end position="466"/>
    </location>
</feature>
<dbReference type="InterPro" id="IPR001611">
    <property type="entry name" value="Leu-rich_rpt"/>
</dbReference>
<feature type="region of interest" description="Disordered" evidence="3">
    <location>
        <begin position="518"/>
        <end position="538"/>
    </location>
</feature>
<dbReference type="InterPro" id="IPR003591">
    <property type="entry name" value="Leu-rich_rpt_typical-subtyp"/>
</dbReference>
<feature type="compositionally biased region" description="Low complexity" evidence="3">
    <location>
        <begin position="826"/>
        <end position="837"/>
    </location>
</feature>
<dbReference type="PROSITE" id="PS51450">
    <property type="entry name" value="LRR"/>
    <property type="match status" value="5"/>
</dbReference>
<dbReference type="SUPFAM" id="SSF52058">
    <property type="entry name" value="L domain-like"/>
    <property type="match status" value="1"/>
</dbReference>
<evidence type="ECO:0000259" key="4">
    <source>
        <dbReference type="PROSITE" id="PS50106"/>
    </source>
</evidence>
<feature type="compositionally biased region" description="Polar residues" evidence="3">
    <location>
        <begin position="1371"/>
        <end position="1405"/>
    </location>
</feature>
<dbReference type="InterPro" id="IPR055414">
    <property type="entry name" value="LRR_R13L4/SHOC2-like"/>
</dbReference>
<dbReference type="SMART" id="SM00369">
    <property type="entry name" value="LRR_TYP"/>
    <property type="match status" value="13"/>
</dbReference>
<dbReference type="GO" id="GO:0045211">
    <property type="term" value="C:postsynaptic membrane"/>
    <property type="evidence" value="ECO:0007669"/>
    <property type="project" value="TreeGrafter"/>
</dbReference>
<dbReference type="EMBL" id="JAPWDV010000001">
    <property type="protein sequence ID" value="KAJ6223377.1"/>
    <property type="molecule type" value="Genomic_DNA"/>
</dbReference>
<keyword evidence="1" id="KW-0433">Leucine-rich repeat</keyword>
<dbReference type="GO" id="GO:0014069">
    <property type="term" value="C:postsynaptic density"/>
    <property type="evidence" value="ECO:0007669"/>
    <property type="project" value="TreeGrafter"/>
</dbReference>
<dbReference type="InterPro" id="IPR001478">
    <property type="entry name" value="PDZ"/>
</dbReference>
<evidence type="ECO:0000256" key="2">
    <source>
        <dbReference type="ARBA" id="ARBA00022737"/>
    </source>
</evidence>
<dbReference type="GO" id="GO:0045197">
    <property type="term" value="P:establishment or maintenance of epithelial cell apical/basal polarity"/>
    <property type="evidence" value="ECO:0007669"/>
    <property type="project" value="TreeGrafter"/>
</dbReference>
<feature type="domain" description="PDZ" evidence="4">
    <location>
        <begin position="863"/>
        <end position="951"/>
    </location>
</feature>
<dbReference type="Pfam" id="PF13855">
    <property type="entry name" value="LRR_8"/>
    <property type="match status" value="1"/>
</dbReference>
<feature type="domain" description="PDZ" evidence="4">
    <location>
        <begin position="700"/>
        <end position="789"/>
    </location>
</feature>
<gene>
    <name evidence="5" type="ORF">RDWZM_001922</name>
</gene>
<dbReference type="OMA" id="HYTKRAR"/>
<dbReference type="GO" id="GO:0098968">
    <property type="term" value="P:neurotransmitter receptor transport postsynaptic membrane to endosome"/>
    <property type="evidence" value="ECO:0007669"/>
    <property type="project" value="TreeGrafter"/>
</dbReference>
<dbReference type="Pfam" id="PF00595">
    <property type="entry name" value="PDZ"/>
    <property type="match status" value="4"/>
</dbReference>
<feature type="compositionally biased region" description="Basic and acidic residues" evidence="3">
    <location>
        <begin position="481"/>
        <end position="491"/>
    </location>
</feature>
<dbReference type="FunFam" id="3.80.10.10:FF:000118">
    <property type="entry name" value="Leucine rich repeat containing 7"/>
    <property type="match status" value="1"/>
</dbReference>
<evidence type="ECO:0000256" key="3">
    <source>
        <dbReference type="SAM" id="MobiDB-lite"/>
    </source>
</evidence>
<dbReference type="Gene3D" id="2.30.42.10">
    <property type="match status" value="4"/>
</dbReference>
<dbReference type="PANTHER" id="PTHR23119">
    <property type="entry name" value="DISCS LARGE"/>
    <property type="match status" value="1"/>
</dbReference>
<reference evidence="5" key="1">
    <citation type="submission" date="2022-12" db="EMBL/GenBank/DDBJ databases">
        <title>Genome assemblies of Blomia tropicalis.</title>
        <authorList>
            <person name="Cui Y."/>
        </authorList>
    </citation>
    <scope>NUCLEOTIDE SEQUENCE</scope>
    <source>
        <tissue evidence="5">Adult mites</tissue>
    </source>
</reference>
<dbReference type="Proteomes" id="UP001142055">
    <property type="component" value="Chromosome 1"/>
</dbReference>
<dbReference type="GO" id="GO:0098609">
    <property type="term" value="P:cell-cell adhesion"/>
    <property type="evidence" value="ECO:0007669"/>
    <property type="project" value="TreeGrafter"/>
</dbReference>
<evidence type="ECO:0000256" key="1">
    <source>
        <dbReference type="ARBA" id="ARBA00022614"/>
    </source>
</evidence>
<dbReference type="Gene3D" id="3.80.10.10">
    <property type="entry name" value="Ribonuclease Inhibitor"/>
    <property type="match status" value="2"/>
</dbReference>
<accession>A0A9Q0MF53</accession>
<dbReference type="SUPFAM" id="SSF52075">
    <property type="entry name" value="Outer arm dynein light chain 1"/>
    <property type="match status" value="1"/>
</dbReference>
<dbReference type="FunFam" id="2.30.42.10:FF:000064">
    <property type="entry name" value="protein lap4 isoform X1"/>
    <property type="match status" value="1"/>
</dbReference>
<evidence type="ECO:0000313" key="5">
    <source>
        <dbReference type="EMBL" id="KAJ6223377.1"/>
    </source>
</evidence>
<comment type="caution">
    <text evidence="5">The sequence shown here is derived from an EMBL/GenBank/DDBJ whole genome shotgun (WGS) entry which is preliminary data.</text>
</comment>
<keyword evidence="6" id="KW-1185">Reference proteome</keyword>
<dbReference type="SUPFAM" id="SSF50156">
    <property type="entry name" value="PDZ domain-like"/>
    <property type="match status" value="4"/>
</dbReference>
<dbReference type="SMART" id="SM00364">
    <property type="entry name" value="LRR_BAC"/>
    <property type="match status" value="9"/>
</dbReference>
<feature type="compositionally biased region" description="Acidic residues" evidence="3">
    <location>
        <begin position="1662"/>
        <end position="1671"/>
    </location>
</feature>
<organism evidence="5 6">
    <name type="scientific">Blomia tropicalis</name>
    <name type="common">Mite</name>
    <dbReference type="NCBI Taxonomy" id="40697"/>
    <lineage>
        <taxon>Eukaryota</taxon>
        <taxon>Metazoa</taxon>
        <taxon>Ecdysozoa</taxon>
        <taxon>Arthropoda</taxon>
        <taxon>Chelicerata</taxon>
        <taxon>Arachnida</taxon>
        <taxon>Acari</taxon>
        <taxon>Acariformes</taxon>
        <taxon>Sarcoptiformes</taxon>
        <taxon>Astigmata</taxon>
        <taxon>Glycyphagoidea</taxon>
        <taxon>Echimyopodidae</taxon>
        <taxon>Blomia</taxon>
    </lineage>
</organism>
<feature type="region of interest" description="Disordered" evidence="3">
    <location>
        <begin position="611"/>
        <end position="664"/>
    </location>
</feature>
<dbReference type="CDD" id="cd06703">
    <property type="entry name" value="PDZ2_Scribble-like"/>
    <property type="match status" value="1"/>
</dbReference>
<dbReference type="FunFam" id="2.30.42.10:FF:000074">
    <property type="entry name" value="protein scribble homolog isoform X2"/>
    <property type="match status" value="1"/>
</dbReference>
<dbReference type="Pfam" id="PF23598">
    <property type="entry name" value="LRR_14"/>
    <property type="match status" value="1"/>
</dbReference>
<dbReference type="GO" id="GO:0098887">
    <property type="term" value="P:neurotransmitter receptor transport, endosome to postsynaptic membrane"/>
    <property type="evidence" value="ECO:0007669"/>
    <property type="project" value="TreeGrafter"/>
</dbReference>
<dbReference type="PANTHER" id="PTHR23119:SF44">
    <property type="entry name" value="PROTEIN LAP4"/>
    <property type="match status" value="1"/>
</dbReference>
<feature type="compositionally biased region" description="Acidic residues" evidence="3">
    <location>
        <begin position="614"/>
        <end position="625"/>
    </location>
</feature>
<keyword evidence="2" id="KW-0677">Repeat</keyword>
<feature type="compositionally biased region" description="Polar residues" evidence="3">
    <location>
        <begin position="518"/>
        <end position="527"/>
    </location>
</feature>
<dbReference type="PROSITE" id="PS50106">
    <property type="entry name" value="PDZ"/>
    <property type="match status" value="4"/>
</dbReference>
<sequence>MFKCIPIFRGCNRQIEYIDKRHCSLPAIPDDVLRYTRTLEELLLDANHIRDLPRGLFRLTKLRKLTLSDNEINKLPFEISNLVNLVELDVSKNEIQEIPDSIKGLKYLQTADFSSNPVQALPNDFSQLRSLKLLALNDISLQRLPNNFGNLYNLESLELRDNLIKTLPPSISMLVKLERLDLGSNEFDDLPEVIGQLPNLQELWLDQNELITLPKEIGKLRKLMCLDISQNKLEYLPEEISGLESLTDLHLSENNLSTLPDGIGLLSRLTILKVDQNVLESLNPTIGGCSCLQELVLTENKIGELPATIGNLVQLTNFNVDRNYLREVPTQIGNLTRLGVLSLRENDLTHIPSEIGQLRELLVLDISGNRIKHLPYSVTALNLKALWLAENQSQPLLKFQTDYDEQTRQKVLTCFLLPQQEYKTDPPLESYDNSLERVNSINWDQPRSSAVKFADQSEEEPDDDSDPLISSTSGTEPVNFVRHDTPHPRELKARHQKLFANRETKDGKEDEINYGTQIESNVDQNGQGVEHSDTSSTSSVIIKNDEEMPEKSHSYFQNPAFDDHVDAIHEHKELNERIRRVMLSDSNESNEMMSHLHHQQIDRTRHVGFHDPSSDEIDEQVEEDEHYPNYSPSEKLNTRLHRRDTPHHLKNKRVNSGSKEEKDKERVFNILSNSENTTYGLNNAPKPVDLSNTKPVPVTILNLKMKRIGTGLGLSIAGGLGSSPYKGDDEGIFVSRITDKGPAEAAGLRVGDKILAVNNFDFNHIDHHEAVHKLKSAGTEFALVIERETPPVTNKIPPLPPMRTSVISKSSLANNQEEPPPPTTKKPPTNLPTIPILESSNNNKHSLSRLSSGDLSLSKQIIHTTLIRDENGLGFSIAGGKGATPYKDNVEGVFISTIFKDGAADKDGKLMIGDKILSINGTNLDGLDHDQVIGKLTGLERFVRLVIEREGLTENGNGLLYSANSYMANRPSYTGSYRRPMLGSVSSLSGMGLDSALGSAGTISTPATPSFTHTSKPMGSIFNAKLPGLRSDTSTGGSISSSYQSNAPACTSTSLVISSSSATLNSPNANNNKYSSSAFNSNTTLVNSCSSPQLSAKSASNNESDRRSLIAKANNMNVMDAKSSMFDGPLEAQFPVAPTDLGAFTEVITKTTFTENTVTRFTNNTLSLPLIEQTITLQKSEGPLGLSIIGGSDHSCHPFGNGEHGIFVSKVVSGGLAAKTGSIRIGDRLLAVNGIDISTATHQEAVDALVNAPKEVVLTIRHEQLPPGWKELIINKYPTEKLGMNIKGGSAGQPGNPLDREDEGIFISKINPNGAAARDGRLKPGMRIIEVNEVSLLGATHSDAVHSLRNTGNRIVLLVCDGYDPSEVSNLTNAPNAITNNRNETDSSPQSNLTSPETPINQFDGTTNNNNNKEDDDFFVTRQYEMKVNDSPQLHHGSTKEQKKTTVIMKKQHQTSSMPLNAASNQSVPTRPNVLSSSSPSPRNTPQMSRNLVSPVSSPSPFLKTPSPVVTPKSVSDHQPKLSPMSNSSFDQSPSLDPFSTAKIPGAKPPLPRKPDIAPKPNPLTPTTKSEHPEWMSFSEKKRHFEKTNSSKLTTSNANTTTKSDGNEMTTNSHQTESVQQSYAESKRFSYLSQNELQKLREEEAKKLSTYTEEQLRSMMDAEQEEEEEEMDNFRENGTIIKEYNDSEETMESTENGQRRIFRTAKAERRYQKEMGFEPTIDDGQMTPTQRRALEAEKRKEWRQARLKSLEDDPTMTLLSMKNYDHWAEQINEDEVH</sequence>
<feature type="compositionally biased region" description="Polar residues" evidence="3">
    <location>
        <begin position="1588"/>
        <end position="1624"/>
    </location>
</feature>
<dbReference type="GO" id="GO:0005912">
    <property type="term" value="C:adherens junction"/>
    <property type="evidence" value="ECO:0007669"/>
    <property type="project" value="TreeGrafter"/>
</dbReference>
<dbReference type="InterPro" id="IPR050614">
    <property type="entry name" value="Synaptic_Scaffolding_LAP-MAGUK"/>
</dbReference>
<proteinExistence type="predicted"/>
<feature type="region of interest" description="Disordered" evidence="3">
    <location>
        <begin position="1371"/>
        <end position="1415"/>
    </location>
</feature>
<feature type="domain" description="PDZ" evidence="4">
    <location>
        <begin position="1174"/>
        <end position="1264"/>
    </location>
</feature>
<dbReference type="SMART" id="SM00228">
    <property type="entry name" value="PDZ"/>
    <property type="match status" value="4"/>
</dbReference>
<evidence type="ECO:0000313" key="6">
    <source>
        <dbReference type="Proteomes" id="UP001142055"/>
    </source>
</evidence>
<feature type="domain" description="PDZ" evidence="4">
    <location>
        <begin position="1271"/>
        <end position="1359"/>
    </location>
</feature>
<feature type="compositionally biased region" description="Pro residues" evidence="3">
    <location>
        <begin position="1547"/>
        <end position="1564"/>
    </location>
</feature>
<feature type="compositionally biased region" description="Polar residues" evidence="3">
    <location>
        <begin position="1454"/>
        <end position="1492"/>
    </location>
</feature>
<feature type="region of interest" description="Disordered" evidence="3">
    <location>
        <begin position="446"/>
        <end position="491"/>
    </location>
</feature>
<dbReference type="InterPro" id="IPR032675">
    <property type="entry name" value="LRR_dom_sf"/>
</dbReference>
<feature type="compositionally biased region" description="Basic residues" evidence="3">
    <location>
        <begin position="638"/>
        <end position="653"/>
    </location>
</feature>
<dbReference type="CDD" id="cd06702">
    <property type="entry name" value="PDZ3_Scribble-like"/>
    <property type="match status" value="1"/>
</dbReference>